<comment type="caution">
    <text evidence="9">The sequence shown here is derived from an EMBL/GenBank/DDBJ whole genome shotgun (WGS) entry which is preliminary data.</text>
</comment>
<evidence type="ECO:0000256" key="2">
    <source>
        <dbReference type="ARBA" id="ARBA00004584"/>
    </source>
</evidence>
<dbReference type="EMBL" id="VZSQ01000111">
    <property type="protein sequence ID" value="NWZ54025.1"/>
    <property type="molecule type" value="Genomic_DNA"/>
</dbReference>
<keyword evidence="10" id="KW-1185">Reference proteome</keyword>
<evidence type="ECO:0000256" key="8">
    <source>
        <dbReference type="SAM" id="Coils"/>
    </source>
</evidence>
<evidence type="ECO:0000256" key="4">
    <source>
        <dbReference type="ARBA" id="ARBA00022454"/>
    </source>
</evidence>
<dbReference type="Proteomes" id="UP000585422">
    <property type="component" value="Unassembled WGS sequence"/>
</dbReference>
<evidence type="ECO:0000256" key="6">
    <source>
        <dbReference type="ARBA" id="ARBA00023242"/>
    </source>
</evidence>
<feature type="coiled-coil region" evidence="8">
    <location>
        <begin position="54"/>
        <end position="156"/>
    </location>
</feature>
<dbReference type="InterPro" id="IPR020993">
    <property type="entry name" value="Centromere_CenpK"/>
</dbReference>
<evidence type="ECO:0000256" key="3">
    <source>
        <dbReference type="ARBA" id="ARBA00005795"/>
    </source>
</evidence>
<dbReference type="AlphaFoldDB" id="A0A7K7NFF8"/>
<dbReference type="GO" id="GO:0005634">
    <property type="term" value="C:nucleus"/>
    <property type="evidence" value="ECO:0007669"/>
    <property type="project" value="UniProtKB-SubCell"/>
</dbReference>
<comment type="similarity">
    <text evidence="3">Belongs to the CENP-K/MCM22 family.</text>
</comment>
<dbReference type="GO" id="GO:0000070">
    <property type="term" value="P:mitotic sister chromatid segregation"/>
    <property type="evidence" value="ECO:0007669"/>
    <property type="project" value="TreeGrafter"/>
</dbReference>
<sequence length="267" mass="31122">AEYLPEITNESVCPVDAKEELLNECESIWQKMEECQSKLKVQGGKTLPKSDTRLSLLTTRVKALQAEYNQWQKRTPEIISNNPDVLLALGKEELQKTKNDLEMVLSIIQSKNEQLEEDLKREQQWQEEQEQVVDALNRIEEEMKTQTEQLSRKRALQQLQNKMLKVKSYKEGLLNALGEFLGEHFPIPEKGASTKKKKSFEKPAVELITLHEILEILIQKLMSTPHDPYVTINDSFWPPYIELLLRYGIALRHPEDPNRMRLEAFHM</sequence>
<dbReference type="GO" id="GO:0051382">
    <property type="term" value="P:kinetochore assembly"/>
    <property type="evidence" value="ECO:0007669"/>
    <property type="project" value="InterPro"/>
</dbReference>
<evidence type="ECO:0000256" key="7">
    <source>
        <dbReference type="ARBA" id="ARBA00023328"/>
    </source>
</evidence>
<keyword evidence="7" id="KW-0137">Centromere</keyword>
<feature type="non-terminal residue" evidence="9">
    <location>
        <position position="267"/>
    </location>
</feature>
<evidence type="ECO:0000313" key="9">
    <source>
        <dbReference type="EMBL" id="NWZ54025.1"/>
    </source>
</evidence>
<organism evidence="9 10">
    <name type="scientific">Haliaeetus albicilla</name>
    <name type="common">White-tailed sea-eagle</name>
    <name type="synonym">Falco albicilla</name>
    <dbReference type="NCBI Taxonomy" id="8969"/>
    <lineage>
        <taxon>Eukaryota</taxon>
        <taxon>Metazoa</taxon>
        <taxon>Chordata</taxon>
        <taxon>Craniata</taxon>
        <taxon>Vertebrata</taxon>
        <taxon>Euteleostomi</taxon>
        <taxon>Archelosauria</taxon>
        <taxon>Archosauria</taxon>
        <taxon>Dinosauria</taxon>
        <taxon>Saurischia</taxon>
        <taxon>Theropoda</taxon>
        <taxon>Coelurosauria</taxon>
        <taxon>Aves</taxon>
        <taxon>Neognathae</taxon>
        <taxon>Neoaves</taxon>
        <taxon>Telluraves</taxon>
        <taxon>Accipitrimorphae</taxon>
        <taxon>Accipitriformes</taxon>
        <taxon>Accipitridae</taxon>
        <taxon>Accipitrinae</taxon>
        <taxon>Haliaeetus</taxon>
    </lineage>
</organism>
<evidence type="ECO:0000256" key="5">
    <source>
        <dbReference type="ARBA" id="ARBA00023054"/>
    </source>
</evidence>
<keyword evidence="5 8" id="KW-0175">Coiled coil</keyword>
<dbReference type="PANTHER" id="PTHR14401">
    <property type="entry name" value="CENTROMERE PROTEIN K"/>
    <property type="match status" value="1"/>
</dbReference>
<evidence type="ECO:0000313" key="10">
    <source>
        <dbReference type="Proteomes" id="UP000585422"/>
    </source>
</evidence>
<evidence type="ECO:0000256" key="1">
    <source>
        <dbReference type="ARBA" id="ARBA00004123"/>
    </source>
</evidence>
<dbReference type="PANTHER" id="PTHR14401:SF6">
    <property type="entry name" value="CENTROMERE PROTEIN K"/>
    <property type="match status" value="1"/>
</dbReference>
<keyword evidence="4" id="KW-0158">Chromosome</keyword>
<gene>
    <name evidence="9" type="primary">Cenpk</name>
    <name evidence="9" type="ORF">HALALB_R13738</name>
</gene>
<reference evidence="9 10" key="1">
    <citation type="submission" date="2019-09" db="EMBL/GenBank/DDBJ databases">
        <title>Bird 10,000 Genomes (B10K) Project - Family phase.</title>
        <authorList>
            <person name="Zhang G."/>
        </authorList>
    </citation>
    <scope>NUCLEOTIDE SEQUENCE [LARGE SCALE GENOMIC DNA]</scope>
    <source>
        <strain evidence="9">OUT-0040</strain>
        <tissue evidence="9">Blood</tissue>
    </source>
</reference>
<comment type="subcellular location">
    <subcellularLocation>
        <location evidence="2">Chromosome</location>
        <location evidence="2">Centromere</location>
    </subcellularLocation>
    <subcellularLocation>
        <location evidence="1">Nucleus</location>
    </subcellularLocation>
</comment>
<dbReference type="GO" id="GO:0000775">
    <property type="term" value="C:chromosome, centromeric region"/>
    <property type="evidence" value="ECO:0007669"/>
    <property type="project" value="UniProtKB-SubCell"/>
</dbReference>
<name>A0A7K7NFF8_HALAL</name>
<dbReference type="OrthoDB" id="9445768at2759"/>
<dbReference type="Pfam" id="PF11802">
    <property type="entry name" value="CENP-K"/>
    <property type="match status" value="1"/>
</dbReference>
<keyword evidence="6" id="KW-0539">Nucleus</keyword>
<feature type="non-terminal residue" evidence="9">
    <location>
        <position position="1"/>
    </location>
</feature>
<protein>
    <submittedName>
        <fullName evidence="9">CENPK protein</fullName>
    </submittedName>
</protein>
<proteinExistence type="inferred from homology"/>
<dbReference type="KEGG" id="hald:104313695"/>
<accession>A0A7K7NFF8</accession>